<evidence type="ECO:0000313" key="2">
    <source>
        <dbReference type="Proteomes" id="UP000320653"/>
    </source>
</evidence>
<dbReference type="OrthoDB" id="9766710at2"/>
<sequence>MTDFSSRFAELLKTLDDENAEFFGAGMRDELLALVPAIPDRAAEACLFRELAVLEAKRDELVCLDHAERALAAHADTGALSDHRLYFMHLTCGDVGTAWNGGPRTAFHLKEALRLHAELGRPLPEAFSLRLNRGVHERTNGTARMGLDWFEPLLADGEREYGAESPYLNHLLGLMSDSEEKLGNMPRALAHAERALALLDVGSDMGRRVSALTAHAKLQLRAGHEARARQLSDEAIAFADAHCSRATQEFAREQKAKIFPVS</sequence>
<evidence type="ECO:0000313" key="1">
    <source>
        <dbReference type="EMBL" id="TWF56461.1"/>
    </source>
</evidence>
<comment type="caution">
    <text evidence="1">The sequence shown here is derived from an EMBL/GenBank/DDBJ whole genome shotgun (WGS) entry which is preliminary data.</text>
</comment>
<dbReference type="EMBL" id="VIWP01000002">
    <property type="protein sequence ID" value="TWF56461.1"/>
    <property type="molecule type" value="Genomic_DNA"/>
</dbReference>
<protein>
    <recommendedName>
        <fullName evidence="3">Tetratricopeptide repeat protein</fullName>
    </recommendedName>
</protein>
<accession>A0A561R1G1</accession>
<keyword evidence="2" id="KW-1185">Reference proteome</keyword>
<reference evidence="1 2" key="1">
    <citation type="submission" date="2019-06" db="EMBL/GenBank/DDBJ databases">
        <title>Sorghum-associated microbial communities from plants grown in Nebraska, USA.</title>
        <authorList>
            <person name="Schachtman D."/>
        </authorList>
    </citation>
    <scope>NUCLEOTIDE SEQUENCE [LARGE SCALE GENOMIC DNA]</scope>
    <source>
        <strain evidence="1 2">1225</strain>
    </source>
</reference>
<dbReference type="Proteomes" id="UP000320653">
    <property type="component" value="Unassembled WGS sequence"/>
</dbReference>
<dbReference type="AlphaFoldDB" id="A0A561R1G1"/>
<evidence type="ECO:0008006" key="3">
    <source>
        <dbReference type="Google" id="ProtNLM"/>
    </source>
</evidence>
<gene>
    <name evidence="1" type="ORF">FHW37_10290</name>
</gene>
<dbReference type="RefSeq" id="WP_145634053.1">
    <property type="nucleotide sequence ID" value="NZ_VIWP01000002.1"/>
</dbReference>
<proteinExistence type="predicted"/>
<name>A0A561R1G1_9HYPH</name>
<organism evidence="1 2">
    <name type="scientific">Neorhizobium alkalisoli</name>
    <dbReference type="NCBI Taxonomy" id="528178"/>
    <lineage>
        <taxon>Bacteria</taxon>
        <taxon>Pseudomonadati</taxon>
        <taxon>Pseudomonadota</taxon>
        <taxon>Alphaproteobacteria</taxon>
        <taxon>Hyphomicrobiales</taxon>
        <taxon>Rhizobiaceae</taxon>
        <taxon>Rhizobium/Agrobacterium group</taxon>
        <taxon>Neorhizobium</taxon>
    </lineage>
</organism>